<feature type="compositionally biased region" description="Pro residues" evidence="12">
    <location>
        <begin position="481"/>
        <end position="497"/>
    </location>
</feature>
<dbReference type="EMBL" id="ASQP01000558">
    <property type="protein sequence ID" value="OMI33193.1"/>
    <property type="molecule type" value="Genomic_DNA"/>
</dbReference>
<evidence type="ECO:0000313" key="16">
    <source>
        <dbReference type="Proteomes" id="UP000186168"/>
    </source>
</evidence>
<keyword evidence="6" id="KW-0479">Metal-binding</keyword>
<feature type="transmembrane region" description="Helical" evidence="13">
    <location>
        <begin position="53"/>
        <end position="74"/>
    </location>
</feature>
<keyword evidence="10" id="KW-0482">Metalloprotease</keyword>
<dbReference type="Pfam" id="PF01435">
    <property type="entry name" value="Peptidase_M48"/>
    <property type="match status" value="1"/>
</dbReference>
<evidence type="ECO:0000256" key="10">
    <source>
        <dbReference type="ARBA" id="ARBA00023049"/>
    </source>
</evidence>
<evidence type="ECO:0000256" key="11">
    <source>
        <dbReference type="ARBA" id="ARBA00023136"/>
    </source>
</evidence>
<keyword evidence="7" id="KW-0378">Hydrolase</keyword>
<feature type="compositionally biased region" description="Pro residues" evidence="12">
    <location>
        <begin position="441"/>
        <end position="454"/>
    </location>
</feature>
<dbReference type="PANTHER" id="PTHR43221">
    <property type="entry name" value="PROTEASE HTPX"/>
    <property type="match status" value="1"/>
</dbReference>
<feature type="region of interest" description="Disordered" evidence="12">
    <location>
        <begin position="700"/>
        <end position="815"/>
    </location>
</feature>
<proteinExistence type="predicted"/>
<keyword evidence="16" id="KW-1185">Reference proteome</keyword>
<feature type="transmembrane region" description="Helical" evidence="13">
    <location>
        <begin position="675"/>
        <end position="692"/>
    </location>
</feature>
<feature type="compositionally biased region" description="Gly residues" evidence="12">
    <location>
        <begin position="720"/>
        <end position="774"/>
    </location>
</feature>
<evidence type="ECO:0000256" key="3">
    <source>
        <dbReference type="ARBA" id="ARBA00022475"/>
    </source>
</evidence>
<evidence type="ECO:0000256" key="8">
    <source>
        <dbReference type="ARBA" id="ARBA00022833"/>
    </source>
</evidence>
<feature type="compositionally biased region" description="Pro residues" evidence="12">
    <location>
        <begin position="421"/>
        <end position="434"/>
    </location>
</feature>
<feature type="compositionally biased region" description="Pro residues" evidence="12">
    <location>
        <begin position="461"/>
        <end position="474"/>
    </location>
</feature>
<dbReference type="Proteomes" id="UP000186168">
    <property type="component" value="Unassembled WGS sequence"/>
</dbReference>
<dbReference type="CDD" id="cd07328">
    <property type="entry name" value="M48_Ste24p_like"/>
    <property type="match status" value="1"/>
</dbReference>
<evidence type="ECO:0000256" key="6">
    <source>
        <dbReference type="ARBA" id="ARBA00022723"/>
    </source>
</evidence>
<feature type="domain" description="Peptidase M48" evidence="14">
    <location>
        <begin position="96"/>
        <end position="331"/>
    </location>
</feature>
<gene>
    <name evidence="15" type="ORF">SPAR_42721</name>
</gene>
<evidence type="ECO:0000313" key="15">
    <source>
        <dbReference type="EMBL" id="OMI33193.1"/>
    </source>
</evidence>
<evidence type="ECO:0000256" key="1">
    <source>
        <dbReference type="ARBA" id="ARBA00001947"/>
    </source>
</evidence>
<reference evidence="15 16" key="1">
    <citation type="submission" date="2013-05" db="EMBL/GenBank/DDBJ databases">
        <title>Genome sequence of Streptomyces sparsogenes DSM 40356.</title>
        <authorList>
            <person name="Coyne S."/>
            <person name="Seebeck F.P."/>
        </authorList>
    </citation>
    <scope>NUCLEOTIDE SEQUENCE [LARGE SCALE GENOMIC DNA]</scope>
    <source>
        <strain evidence="15 16">DSM 40356</strain>
    </source>
</reference>
<evidence type="ECO:0000256" key="7">
    <source>
        <dbReference type="ARBA" id="ARBA00022801"/>
    </source>
</evidence>
<evidence type="ECO:0000256" key="5">
    <source>
        <dbReference type="ARBA" id="ARBA00022692"/>
    </source>
</evidence>
<sequence>MITAAVAAARAVLALVLLAVFYVLVALLVLLWLAFLVLGLWSAGMPESTAPPTSVIVACAAFAPIVGGMVWAVARTARPAAPPEDTVWVSRRRAPALWAAVEELAAGVGTAPPDAIRLTTEVNASVTEDATFLGLMSGRRTLYLGLPLMVGLPPAELRAVLAHELGHFSRRHSRFGALAHRGTVGLAAAREAINSAAAANNLVRTYAGGPLLLLRGYTLLFRRLTRPVRRRQEIEADREAARVAGARTVADALCSAAALEVAWLEFVGGFLTPVRRAEGRVPDDPFRVFAHMVEAPELREPLAALRARATERPADRDDPHPDLATRLSRLARLPDQPPPAGADRFAEPLDVPSGYARALGRTLHPGGRTAASVPWREWLRLLAEHRATRLLRPLAEAVRTVEEAAGRPGDGPGSLPGEPLGEPPAKPPAKPPGSLPGKPLGEPPAKPPAKPPGSLPGKPLGEPPAKPPAKPPGSLPGKPLGEPPGSPPGEQPGPMPGLPGSLPGEMSVQRVLRLLDSGRRMPLARALGSRVPPAEGAAPAGRDPLGLLAEALYVLIGAHLVARGSAHWTMHWTGPGTLVPPEGIAPETIRDWADAAVRLPGQTQRLRLHLAALGLDERAPLPGFTGAAGAGARERAPKWAPERAEQTGAWPSRPQIRITPGVDAPARRRISGIQVLALTVLLGLTAVTWLLWANREERPYPGTGWQRVNPTSTYDPAGGTSAGLPGGGTSAGLPDGGTSAGLPDGGLSDGGLSNGGLPGGGLPDGGVSGGGVSGGVSPWPDPTPSYRLPTAPEWTLSPSLGPSFHTRPLVPRLTP</sequence>
<evidence type="ECO:0000259" key="14">
    <source>
        <dbReference type="Pfam" id="PF01435"/>
    </source>
</evidence>
<keyword evidence="3" id="KW-1003">Cell membrane</keyword>
<evidence type="ECO:0000256" key="4">
    <source>
        <dbReference type="ARBA" id="ARBA00022670"/>
    </source>
</evidence>
<evidence type="ECO:0000256" key="2">
    <source>
        <dbReference type="ARBA" id="ARBA00004651"/>
    </source>
</evidence>
<keyword evidence="11 13" id="KW-0472">Membrane</keyword>
<keyword evidence="9 13" id="KW-1133">Transmembrane helix</keyword>
<dbReference type="GO" id="GO:0046872">
    <property type="term" value="F:metal ion binding"/>
    <property type="evidence" value="ECO:0007669"/>
    <property type="project" value="UniProtKB-KW"/>
</dbReference>
<dbReference type="AlphaFoldDB" id="A0A1R1S4M7"/>
<keyword evidence="4" id="KW-0645">Protease</keyword>
<comment type="cofactor">
    <cofactor evidence="1">
        <name>Zn(2+)</name>
        <dbReference type="ChEBI" id="CHEBI:29105"/>
    </cofactor>
</comment>
<dbReference type="InterPro" id="IPR001915">
    <property type="entry name" value="Peptidase_M48"/>
</dbReference>
<evidence type="ECO:0000256" key="9">
    <source>
        <dbReference type="ARBA" id="ARBA00022989"/>
    </source>
</evidence>
<dbReference type="GO" id="GO:0005886">
    <property type="term" value="C:plasma membrane"/>
    <property type="evidence" value="ECO:0007669"/>
    <property type="project" value="UniProtKB-SubCell"/>
</dbReference>
<dbReference type="InterPro" id="IPR050083">
    <property type="entry name" value="HtpX_protease"/>
</dbReference>
<name>A0A1R1S4M7_9ACTN</name>
<dbReference type="STRING" id="67365.GCA_001704635_05670"/>
<feature type="transmembrane region" description="Helical" evidence="13">
    <location>
        <begin position="12"/>
        <end position="41"/>
    </location>
</feature>
<keyword evidence="5 13" id="KW-0812">Transmembrane</keyword>
<accession>A0A1R1S4M7</accession>
<protein>
    <submittedName>
        <fullName evidence="15">Peptidase M48 Ste24p</fullName>
    </submittedName>
</protein>
<comment type="caution">
    <text evidence="15">The sequence shown here is derived from an EMBL/GenBank/DDBJ whole genome shotgun (WGS) entry which is preliminary data.</text>
</comment>
<dbReference type="PANTHER" id="PTHR43221:SF1">
    <property type="entry name" value="PROTEASE HTPX"/>
    <property type="match status" value="1"/>
</dbReference>
<comment type="subcellular location">
    <subcellularLocation>
        <location evidence="2">Cell membrane</location>
        <topology evidence="2">Multi-pass membrane protein</topology>
    </subcellularLocation>
</comment>
<feature type="region of interest" description="Disordered" evidence="12">
    <location>
        <begin position="401"/>
        <end position="504"/>
    </location>
</feature>
<evidence type="ECO:0000256" key="13">
    <source>
        <dbReference type="SAM" id="Phobius"/>
    </source>
</evidence>
<organism evidence="15 16">
    <name type="scientific">Streptomyces sparsogenes DSM 40356</name>
    <dbReference type="NCBI Taxonomy" id="1331668"/>
    <lineage>
        <taxon>Bacteria</taxon>
        <taxon>Bacillati</taxon>
        <taxon>Actinomycetota</taxon>
        <taxon>Actinomycetes</taxon>
        <taxon>Kitasatosporales</taxon>
        <taxon>Streptomycetaceae</taxon>
        <taxon>Streptomyces</taxon>
    </lineage>
</organism>
<dbReference type="GO" id="GO:0006508">
    <property type="term" value="P:proteolysis"/>
    <property type="evidence" value="ECO:0007669"/>
    <property type="project" value="UniProtKB-KW"/>
</dbReference>
<dbReference type="Gene3D" id="3.30.2010.10">
    <property type="entry name" value="Metalloproteases ('zincins'), catalytic domain"/>
    <property type="match status" value="1"/>
</dbReference>
<evidence type="ECO:0000256" key="12">
    <source>
        <dbReference type="SAM" id="MobiDB-lite"/>
    </source>
</evidence>
<dbReference type="GO" id="GO:0004222">
    <property type="term" value="F:metalloendopeptidase activity"/>
    <property type="evidence" value="ECO:0007669"/>
    <property type="project" value="InterPro"/>
</dbReference>
<dbReference type="RefSeq" id="WP_076972242.1">
    <property type="nucleotide sequence ID" value="NZ_ASQP01000558.1"/>
</dbReference>
<keyword evidence="8" id="KW-0862">Zinc</keyword>